<name>A0A2B4SJ69_STYPI</name>
<keyword evidence="1" id="KW-0812">Transmembrane</keyword>
<proteinExistence type="predicted"/>
<dbReference type="AlphaFoldDB" id="A0A2B4SJ69"/>
<evidence type="ECO:0000313" key="2">
    <source>
        <dbReference type="EMBL" id="PFX29133.1"/>
    </source>
</evidence>
<sequence length="996" mass="110281">MQRQEAKEKLIGDRHDNQSETISPTQAMFAVSCGIVFLAILLGVKGTEKDPQWARKLQEVLQAREEIVSAFEKYKEEGNAAQAEKLISTLEQLPSRLKGIDNLNIAAIEEDRNLLGNLKKVLDEPVIPPVSKFFKSKTLQTNYRDRGLGFILKTLRAHYDYHCIATLLGPSPSQPTNVAIPIETLCSRVKEDLDKQDAYVFSSEKICKNVKSCSGSETPHPYGDSDGTNVQDACADGNKCNVATAIPMMGALLWYKTSSFIARSFCSNSLSRPDKSSLEADLKAIERMGQLILGYSSTLYWNDFFQKAVRVRAFSSLPDAMALVEERKNAISYVSLACIDLQAEDMCTVGSISKLFQSLKKIKLDRGNPPATRNLRLYSRIDNQEMISLQTQTLQHIELLGNIRSLDENLQTAVKGISGYFKGLAEYDQGIAQADVTFLSDKLKEFDTRAGTLSEKLDKDVKDAMKALITAQALQIAEESLILGLKIAEHANPLKVIFGGVEAGDIYEQTAEVARAIAEPARAQISNLNDMVEAIKKNKIDDIGFDADRFIKGYGDYTPKVSKARLAQNDALWAAFKGSTCDLLFSAEGIGASATQGVEGGMLICENLEGTLAEFAALRENIFDFQFDLVDALAGVVRGEVAKKLAQSITVSNDLLSASQLMLGFFMAQYRLQSHAALYCDKLEYLNQGKKIGECTSTGFFTKNILDTLIAYDPISTFHEVERFVYIPTRPENNFDTGFINLPSLAKGNPVTFRIPARRSWLLRYNWLVSGENLAPFVQSFKLYLPLKEYKTGSAKEHSGTRVELKSVAGSSFTETGEVVYNVPLADSNYVTTYTEGFDRCPNGKEMSNPYGLCNNLPTICDTSTRVTPNPETLMPTVLSTWKLTFTKNSGEQVLTWNAPNPATNLLIIGRVKLRFLPQVKKRRFIGRLRDEPAEGCCSGNTYRADWRNRACTSCPSPTTCPFPKPTSCPTESVINLRGYYCEKGNEDVAKEPPSS</sequence>
<protein>
    <submittedName>
        <fullName evidence="2">Uncharacterized protein</fullName>
    </submittedName>
</protein>
<evidence type="ECO:0000256" key="1">
    <source>
        <dbReference type="SAM" id="Phobius"/>
    </source>
</evidence>
<accession>A0A2B4SJ69</accession>
<keyword evidence="1" id="KW-0472">Membrane</keyword>
<feature type="transmembrane region" description="Helical" evidence="1">
    <location>
        <begin position="21"/>
        <end position="44"/>
    </location>
</feature>
<dbReference type="Proteomes" id="UP000225706">
    <property type="component" value="Unassembled WGS sequence"/>
</dbReference>
<gene>
    <name evidence="2" type="ORF">AWC38_SpisGene6108</name>
</gene>
<dbReference type="PROSITE" id="PS51257">
    <property type="entry name" value="PROKAR_LIPOPROTEIN"/>
    <property type="match status" value="1"/>
</dbReference>
<keyword evidence="1" id="KW-1133">Transmembrane helix</keyword>
<evidence type="ECO:0000313" key="3">
    <source>
        <dbReference type="Proteomes" id="UP000225706"/>
    </source>
</evidence>
<dbReference type="EMBL" id="LSMT01000070">
    <property type="protein sequence ID" value="PFX29133.1"/>
    <property type="molecule type" value="Genomic_DNA"/>
</dbReference>
<comment type="caution">
    <text evidence="2">The sequence shown here is derived from an EMBL/GenBank/DDBJ whole genome shotgun (WGS) entry which is preliminary data.</text>
</comment>
<reference evidence="3" key="1">
    <citation type="journal article" date="2017" name="bioRxiv">
        <title>Comparative analysis of the genomes of Stylophora pistillata and Acropora digitifera provides evidence for extensive differences between species of corals.</title>
        <authorList>
            <person name="Voolstra C.R."/>
            <person name="Li Y."/>
            <person name="Liew Y.J."/>
            <person name="Baumgarten S."/>
            <person name="Zoccola D."/>
            <person name="Flot J.-F."/>
            <person name="Tambutte S."/>
            <person name="Allemand D."/>
            <person name="Aranda M."/>
        </authorList>
    </citation>
    <scope>NUCLEOTIDE SEQUENCE [LARGE SCALE GENOMIC DNA]</scope>
</reference>
<organism evidence="2 3">
    <name type="scientific">Stylophora pistillata</name>
    <name type="common">Smooth cauliflower coral</name>
    <dbReference type="NCBI Taxonomy" id="50429"/>
    <lineage>
        <taxon>Eukaryota</taxon>
        <taxon>Metazoa</taxon>
        <taxon>Cnidaria</taxon>
        <taxon>Anthozoa</taxon>
        <taxon>Hexacorallia</taxon>
        <taxon>Scleractinia</taxon>
        <taxon>Astrocoeniina</taxon>
        <taxon>Pocilloporidae</taxon>
        <taxon>Stylophora</taxon>
    </lineage>
</organism>
<dbReference type="OrthoDB" id="5955502at2759"/>
<keyword evidence="3" id="KW-1185">Reference proteome</keyword>